<dbReference type="InterPro" id="IPR027256">
    <property type="entry name" value="P-typ_ATPase_IB"/>
</dbReference>
<gene>
    <name evidence="12" type="ordered locus">Nmlp_3289</name>
</gene>
<comment type="subcellular location">
    <subcellularLocation>
        <location evidence="1">Endomembrane system</location>
        <topology evidence="1">Multi-pass membrane protein</topology>
    </subcellularLocation>
</comment>
<evidence type="ECO:0000313" key="12">
    <source>
        <dbReference type="EMBL" id="CCQ37423.1"/>
    </source>
</evidence>
<dbReference type="NCBIfam" id="TIGR01494">
    <property type="entry name" value="ATPase_P-type"/>
    <property type="match status" value="1"/>
</dbReference>
<keyword evidence="3 10" id="KW-0812">Transmembrane</keyword>
<accession>M1XSQ6</accession>
<dbReference type="OrthoDB" id="8588at2157"/>
<dbReference type="PRINTS" id="PR00120">
    <property type="entry name" value="HATPASE"/>
</dbReference>
<dbReference type="SUPFAM" id="SSF81665">
    <property type="entry name" value="Calcium ATPase, transmembrane domain M"/>
    <property type="match status" value="1"/>
</dbReference>
<dbReference type="Pfam" id="PF00403">
    <property type="entry name" value="HMA"/>
    <property type="match status" value="1"/>
</dbReference>
<dbReference type="CDD" id="cd00371">
    <property type="entry name" value="HMA"/>
    <property type="match status" value="1"/>
</dbReference>
<dbReference type="HOGENOM" id="CLU_001771_0_3_2"/>
<dbReference type="GO" id="GO:0016020">
    <property type="term" value="C:membrane"/>
    <property type="evidence" value="ECO:0007669"/>
    <property type="project" value="InterPro"/>
</dbReference>
<dbReference type="NCBIfam" id="TIGR01525">
    <property type="entry name" value="ATPase-IB_hvy"/>
    <property type="match status" value="1"/>
</dbReference>
<evidence type="ECO:0000259" key="11">
    <source>
        <dbReference type="PROSITE" id="PS50846"/>
    </source>
</evidence>
<evidence type="ECO:0000256" key="10">
    <source>
        <dbReference type="SAM" id="Phobius"/>
    </source>
</evidence>
<dbReference type="SUPFAM" id="SSF55008">
    <property type="entry name" value="HMA, heavy metal-associated domain"/>
    <property type="match status" value="1"/>
</dbReference>
<feature type="transmembrane region" description="Helical" evidence="10">
    <location>
        <begin position="229"/>
        <end position="252"/>
    </location>
</feature>
<dbReference type="AlphaFoldDB" id="M1XSQ6"/>
<dbReference type="Pfam" id="PF00702">
    <property type="entry name" value="Hydrolase"/>
    <property type="match status" value="1"/>
</dbReference>
<dbReference type="EMBL" id="HF582854">
    <property type="protein sequence ID" value="CCQ37423.1"/>
    <property type="molecule type" value="Genomic_DNA"/>
</dbReference>
<evidence type="ECO:0000256" key="3">
    <source>
        <dbReference type="ARBA" id="ARBA00022692"/>
    </source>
</evidence>
<keyword evidence="13" id="KW-1185">Reference proteome</keyword>
<keyword evidence="8 10" id="KW-1133">Transmembrane helix</keyword>
<organism evidence="12 13">
    <name type="scientific">Natronomonas moolapensis (strain DSM 18674 / CECT 7526 / JCM 14361 / 8.8.11)</name>
    <dbReference type="NCBI Taxonomy" id="268739"/>
    <lineage>
        <taxon>Archaea</taxon>
        <taxon>Methanobacteriati</taxon>
        <taxon>Methanobacteriota</taxon>
        <taxon>Stenosarchaea group</taxon>
        <taxon>Halobacteria</taxon>
        <taxon>Halobacteriales</taxon>
        <taxon>Natronomonadaceae</taxon>
        <taxon>Natronomonas</taxon>
    </lineage>
</organism>
<dbReference type="PANTHER" id="PTHR43520:SF8">
    <property type="entry name" value="P-TYPE CU(+) TRANSPORTER"/>
    <property type="match status" value="1"/>
</dbReference>
<evidence type="ECO:0000256" key="6">
    <source>
        <dbReference type="ARBA" id="ARBA00022840"/>
    </source>
</evidence>
<evidence type="ECO:0000256" key="1">
    <source>
        <dbReference type="ARBA" id="ARBA00004127"/>
    </source>
</evidence>
<keyword evidence="9 10" id="KW-0472">Membrane</keyword>
<dbReference type="InterPro" id="IPR023214">
    <property type="entry name" value="HAD_sf"/>
</dbReference>
<dbReference type="RefSeq" id="WP_015410166.1">
    <property type="nucleotide sequence ID" value="NC_020388.1"/>
</dbReference>
<dbReference type="GO" id="GO:0055070">
    <property type="term" value="P:copper ion homeostasis"/>
    <property type="evidence" value="ECO:0007669"/>
    <property type="project" value="TreeGrafter"/>
</dbReference>
<dbReference type="GO" id="GO:0005524">
    <property type="term" value="F:ATP binding"/>
    <property type="evidence" value="ECO:0007669"/>
    <property type="project" value="UniProtKB-KW"/>
</dbReference>
<dbReference type="Gene3D" id="2.70.150.10">
    <property type="entry name" value="Calcium-transporting ATPase, cytoplasmic transduction domain A"/>
    <property type="match status" value="1"/>
</dbReference>
<dbReference type="InterPro" id="IPR023298">
    <property type="entry name" value="ATPase_P-typ_TM_dom_sf"/>
</dbReference>
<dbReference type="InterPro" id="IPR059000">
    <property type="entry name" value="ATPase_P-type_domA"/>
</dbReference>
<dbReference type="InterPro" id="IPR036163">
    <property type="entry name" value="HMA_dom_sf"/>
</dbReference>
<dbReference type="Proteomes" id="UP000011867">
    <property type="component" value="Chromosome"/>
</dbReference>
<comment type="similarity">
    <text evidence="2">Belongs to the cation transport ATPase (P-type) (TC 3.A.3) family. Type IB subfamily.</text>
</comment>
<dbReference type="InterPro" id="IPR023299">
    <property type="entry name" value="ATPase_P-typ_cyto_dom_N"/>
</dbReference>
<dbReference type="Gene3D" id="3.30.70.100">
    <property type="match status" value="1"/>
</dbReference>
<dbReference type="PROSITE" id="PS50846">
    <property type="entry name" value="HMA_2"/>
    <property type="match status" value="1"/>
</dbReference>
<dbReference type="Pfam" id="PF00122">
    <property type="entry name" value="E1-E2_ATPase"/>
    <property type="match status" value="1"/>
</dbReference>
<sequence>MGSCTLCDLSTPSEPVTDPDVDGEFCCRGCLEVYRTLGDVDPEEVDAEALREETDAPGGGGEAIPDDVDSETAYLSIDGLHCSTCELFIESAATDIEGVYGAEASYSTDMARVSYDPETCDREALPEALSRFGYYASEPGAEPEGFLDRLSLGEYRAAIAVIVMMPVMAPYFLFVYPTYVGIYPRDFLYGSNLYFMVFVPLFVWSSIIVAGVGYPFFRGAYVSLKVGQPNMDVLIALAVGAAYLYSAASLFLLEGRTVYFDVAVMILAVVTVGDHVESRFKERALGYYSELAESRVTHARRLRDDGSTERAPIESIAPGERVLVRPGERVPVDGEVVDGTAAVDESVVTGESIPVAKSPGAGVIGGSIVTDNALVVAVGDERTSTVDRLMELLWSVQSTDSGVQRVANRFALVFVPVVVTVAVATTLGWLWLGRPPGEAVLIGVSVLVVSCPCSLGIATPLALAAGSNAASESGLLVFDGSVFERVTDTDTVAFDKTGTLTTGEMSVVDVVGADREAILGRAAAVEGRSNHPIGGAILEAAPEPTAEVSGFERNPRSVAATVDGDETMVGHPDAFARAGWRVPDDLADAVDSARADGAHPTLVGWDGDAAGVVVLRDTTRPGWQEAIGAFDDGTDVVVITGDDERAARRFETHPGVDEVFAEVRPEAKRELIRRLRADGAVTMVGDGTNDAAALAGADLGIAMSHGTELTIDAADAVVTDDDLSTVPAFFEIADRVRRRIRENLLWAVGYNLVAIPLAVAGLINPLIAAVLMGVSSLIVVTNSRRSLV</sequence>
<feature type="transmembrane region" description="Helical" evidence="10">
    <location>
        <begin position="410"/>
        <end position="433"/>
    </location>
</feature>
<dbReference type="GO" id="GO:0043682">
    <property type="term" value="F:P-type divalent copper transporter activity"/>
    <property type="evidence" value="ECO:0007669"/>
    <property type="project" value="TreeGrafter"/>
</dbReference>
<keyword evidence="7" id="KW-1278">Translocase</keyword>
<dbReference type="eggNOG" id="arCOG02764">
    <property type="taxonomic scope" value="Archaea"/>
</dbReference>
<evidence type="ECO:0000256" key="4">
    <source>
        <dbReference type="ARBA" id="ARBA00022723"/>
    </source>
</evidence>
<dbReference type="NCBIfam" id="TIGR01511">
    <property type="entry name" value="ATPase-IB1_Cu"/>
    <property type="match status" value="1"/>
</dbReference>
<keyword evidence="12" id="KW-0378">Hydrolase</keyword>
<keyword evidence="5" id="KW-0547">Nucleotide-binding</keyword>
<dbReference type="PROSITE" id="PS00154">
    <property type="entry name" value="ATPASE_E1_E2"/>
    <property type="match status" value="1"/>
</dbReference>
<dbReference type="SUPFAM" id="SSF56784">
    <property type="entry name" value="HAD-like"/>
    <property type="match status" value="1"/>
</dbReference>
<feature type="transmembrane region" description="Helical" evidence="10">
    <location>
        <begin position="155"/>
        <end position="173"/>
    </location>
</feature>
<dbReference type="PRINTS" id="PR00119">
    <property type="entry name" value="CATATPASE"/>
</dbReference>
<feature type="transmembrane region" description="Helical" evidence="10">
    <location>
        <begin position="439"/>
        <end position="463"/>
    </location>
</feature>
<dbReference type="SUPFAM" id="SSF81653">
    <property type="entry name" value="Calcium ATPase, transduction domain A"/>
    <property type="match status" value="1"/>
</dbReference>
<dbReference type="GO" id="GO:0012505">
    <property type="term" value="C:endomembrane system"/>
    <property type="evidence" value="ECO:0007669"/>
    <property type="project" value="UniProtKB-SubCell"/>
</dbReference>
<dbReference type="GO" id="GO:0005507">
    <property type="term" value="F:copper ion binding"/>
    <property type="evidence" value="ECO:0007669"/>
    <property type="project" value="TreeGrafter"/>
</dbReference>
<dbReference type="InterPro" id="IPR008250">
    <property type="entry name" value="ATPase_P-typ_transduc_dom_A_sf"/>
</dbReference>
<dbReference type="InterPro" id="IPR036412">
    <property type="entry name" value="HAD-like_sf"/>
</dbReference>
<feature type="transmembrane region" description="Helical" evidence="10">
    <location>
        <begin position="744"/>
        <end position="760"/>
    </location>
</feature>
<evidence type="ECO:0000313" key="13">
    <source>
        <dbReference type="Proteomes" id="UP000011867"/>
    </source>
</evidence>
<dbReference type="EC" id="3.6.3.-" evidence="12"/>
<keyword evidence="4" id="KW-0479">Metal-binding</keyword>
<name>M1XSQ6_NATM8</name>
<dbReference type="KEGG" id="nmo:Nmlp_3289"/>
<proteinExistence type="inferred from homology"/>
<reference evidence="12 13" key="1">
    <citation type="journal article" date="2013" name="Genome Announc.">
        <title>Genome of the haloarchaeon Natronomonas moolapensis, a neutrophilic member of a previously haloalkaliphilic genus.</title>
        <authorList>
            <person name="Dyall-Smith M.L."/>
            <person name="Pfeiffer F."/>
            <person name="Oberwinkler T."/>
            <person name="Klee K."/>
            <person name="Rampp M."/>
            <person name="Palm P."/>
            <person name="Gross K."/>
            <person name="Schuster S.C."/>
            <person name="Oesterhelt D."/>
        </authorList>
    </citation>
    <scope>NUCLEOTIDE SEQUENCE [LARGE SCALE GENOMIC DNA]</scope>
    <source>
        <strain evidence="13">DSM 18674 / JCM 14361 / 8.8.11</strain>
    </source>
</reference>
<dbReference type="GO" id="GO:0016887">
    <property type="term" value="F:ATP hydrolysis activity"/>
    <property type="evidence" value="ECO:0007669"/>
    <property type="project" value="InterPro"/>
</dbReference>
<dbReference type="GeneID" id="14651792"/>
<evidence type="ECO:0000256" key="9">
    <source>
        <dbReference type="ARBA" id="ARBA00023136"/>
    </source>
</evidence>
<evidence type="ECO:0000256" key="8">
    <source>
        <dbReference type="ARBA" id="ARBA00022989"/>
    </source>
</evidence>
<dbReference type="InterPro" id="IPR018303">
    <property type="entry name" value="ATPase_P-typ_P_site"/>
</dbReference>
<dbReference type="Gene3D" id="3.40.1110.10">
    <property type="entry name" value="Calcium-transporting ATPase, cytoplasmic domain N"/>
    <property type="match status" value="1"/>
</dbReference>
<dbReference type="InterPro" id="IPR006121">
    <property type="entry name" value="HMA_dom"/>
</dbReference>
<feature type="transmembrane region" description="Helical" evidence="10">
    <location>
        <begin position="193"/>
        <end position="217"/>
    </location>
</feature>
<dbReference type="PANTHER" id="PTHR43520">
    <property type="entry name" value="ATP7, ISOFORM B"/>
    <property type="match status" value="1"/>
</dbReference>
<feature type="domain" description="HMA" evidence="11">
    <location>
        <begin position="71"/>
        <end position="137"/>
    </location>
</feature>
<keyword evidence="6" id="KW-0067">ATP-binding</keyword>
<dbReference type="InterPro" id="IPR001757">
    <property type="entry name" value="P_typ_ATPase"/>
</dbReference>
<dbReference type="Gene3D" id="3.40.50.1000">
    <property type="entry name" value="HAD superfamily/HAD-like"/>
    <property type="match status" value="1"/>
</dbReference>
<evidence type="ECO:0000256" key="7">
    <source>
        <dbReference type="ARBA" id="ARBA00022967"/>
    </source>
</evidence>
<protein>
    <submittedName>
        <fullName evidence="12">P-type transport ATPase (Probable substrate copper/metal cation)</fullName>
        <ecNumber evidence="12">3.6.3.-</ecNumber>
    </submittedName>
</protein>
<evidence type="ECO:0000256" key="5">
    <source>
        <dbReference type="ARBA" id="ARBA00022741"/>
    </source>
</evidence>
<evidence type="ECO:0000256" key="2">
    <source>
        <dbReference type="ARBA" id="ARBA00006024"/>
    </source>
</evidence>